<sequence length="304" mass="33925">MMTSIDWCEFRTQAEIPAVVEALRAVYEPMGDLITIKQRSKGWNGYRQAADVCMGDMSLGMIAYGGESQRGWVHVGLTGRGCLWLLDWSRAERVFNALPLCQYKRIDIALTVKDGSVSHQRVLEAFAAGLFKSGGVPPGMKKLESSDPMAGNTVYIGKRGGNKYLRCYDKGLEMLKGKALNLNITHIDGVPVLDIYRVEFEWRSATAPIPCDAITNRDVYFAGAYPFTAQLLQQPFEPFIQRRERGPQRELELALMHIQQQYGRTLFTAMVKHGGDISAVWERIVGTQHNEALIAAGVLLVDPL</sequence>
<feature type="domain" description="Replication initiation protein-like C-terminal" evidence="1">
    <location>
        <begin position="104"/>
        <end position="244"/>
    </location>
</feature>
<dbReference type="AlphaFoldDB" id="A0A0H5Q4M2"/>
<evidence type="ECO:0000313" key="2">
    <source>
        <dbReference type="EMBL" id="CRY96380.1"/>
    </source>
</evidence>
<keyword evidence="2" id="KW-0614">Plasmid</keyword>
<protein>
    <recommendedName>
        <fullName evidence="1">Replication initiation protein-like C-terminal domain-containing protein</fullName>
    </recommendedName>
</protein>
<name>A0A0H5Q4M2_9ZZZZ</name>
<dbReference type="Pfam" id="PF02486">
    <property type="entry name" value="Rep_trans"/>
    <property type="match status" value="1"/>
</dbReference>
<reference evidence="2" key="1">
    <citation type="submission" date="2015-06" db="EMBL/GenBank/DDBJ databases">
        <authorList>
            <person name="Joergensen T."/>
        </authorList>
    </citation>
    <scope>NUCLEOTIDE SEQUENCE</scope>
    <source>
        <plasmid evidence="2">pRGFK1072</plasmid>
    </source>
</reference>
<dbReference type="EMBL" id="LN853653">
    <property type="protein sequence ID" value="CRY96380.1"/>
    <property type="molecule type" value="Genomic_DNA"/>
</dbReference>
<reference evidence="2" key="2">
    <citation type="submission" date="2015-07" db="EMBL/GenBank/DDBJ databases">
        <title>Plasmids, circular viruses and viroids from rat gut.</title>
        <authorList>
            <person name="Jorgensen T.J."/>
            <person name="Hansen M.A."/>
            <person name="Xu Z."/>
            <person name="Tabak M.A."/>
            <person name="Sorensen S.J."/>
            <person name="Hansen L.H."/>
        </authorList>
    </citation>
    <scope>NUCLEOTIDE SEQUENCE</scope>
    <source>
        <plasmid evidence="2">pRGFK1072</plasmid>
    </source>
</reference>
<dbReference type="InterPro" id="IPR003491">
    <property type="entry name" value="REP-like_C"/>
</dbReference>
<proteinExistence type="predicted"/>
<geneLocation type="plasmid" evidence="2">
    <name>pRGFK1072</name>
</geneLocation>
<accession>A0A0H5Q4M2</accession>
<organism evidence="2">
    <name type="scientific">uncultured prokaryote</name>
    <dbReference type="NCBI Taxonomy" id="198431"/>
    <lineage>
        <taxon>unclassified sequences</taxon>
        <taxon>environmental samples</taxon>
    </lineage>
</organism>
<evidence type="ECO:0000259" key="1">
    <source>
        <dbReference type="Pfam" id="PF02486"/>
    </source>
</evidence>